<dbReference type="PANTHER" id="PTHR47510:SF3">
    <property type="entry name" value="ENDO_EXONUCLEASE_PHOSPHATASE DOMAIN-CONTAINING PROTEIN"/>
    <property type="match status" value="1"/>
</dbReference>
<name>A0A8K0KSC5_LADFU</name>
<dbReference type="SUPFAM" id="SSF56672">
    <property type="entry name" value="DNA/RNA polymerases"/>
    <property type="match status" value="1"/>
</dbReference>
<reference evidence="1" key="2">
    <citation type="submission" date="2017-10" db="EMBL/GenBank/DDBJ databases">
        <title>Ladona fulva Genome sequencing and assembly.</title>
        <authorList>
            <person name="Murali S."/>
            <person name="Richards S."/>
            <person name="Bandaranaike D."/>
            <person name="Bellair M."/>
            <person name="Blankenburg K."/>
            <person name="Chao H."/>
            <person name="Dinh H."/>
            <person name="Doddapaneni H."/>
            <person name="Dugan-Rocha S."/>
            <person name="Elkadiri S."/>
            <person name="Gnanaolivu R."/>
            <person name="Hernandez B."/>
            <person name="Skinner E."/>
            <person name="Javaid M."/>
            <person name="Lee S."/>
            <person name="Li M."/>
            <person name="Ming W."/>
            <person name="Munidasa M."/>
            <person name="Muniz J."/>
            <person name="Nguyen L."/>
            <person name="Hughes D."/>
            <person name="Osuji N."/>
            <person name="Pu L.-L."/>
            <person name="Puazo M."/>
            <person name="Qu C."/>
            <person name="Quiroz J."/>
            <person name="Raj R."/>
            <person name="Weissenberger G."/>
            <person name="Xin Y."/>
            <person name="Zou X."/>
            <person name="Han Y."/>
            <person name="Worley K."/>
            <person name="Muzny D."/>
            <person name="Gibbs R."/>
        </authorList>
    </citation>
    <scope>NUCLEOTIDE SEQUENCE</scope>
    <source>
        <strain evidence="1">Sampled in the wild</strain>
    </source>
</reference>
<gene>
    <name evidence="1" type="ORF">J437_LFUL019197</name>
</gene>
<feature type="non-terminal residue" evidence="1">
    <location>
        <position position="1"/>
    </location>
</feature>
<dbReference type="PANTHER" id="PTHR47510">
    <property type="entry name" value="REVERSE TRANSCRIPTASE DOMAIN-CONTAINING PROTEIN"/>
    <property type="match status" value="1"/>
</dbReference>
<protein>
    <recommendedName>
        <fullName evidence="3">Reverse transcriptase domain-containing protein</fullName>
    </recommendedName>
</protein>
<accession>A0A8K0KSC5</accession>
<comment type="caution">
    <text evidence="1">The sequence shown here is derived from an EMBL/GenBank/DDBJ whole genome shotgun (WGS) entry which is preliminary data.</text>
</comment>
<evidence type="ECO:0000313" key="2">
    <source>
        <dbReference type="Proteomes" id="UP000792457"/>
    </source>
</evidence>
<keyword evidence="2" id="KW-1185">Reference proteome</keyword>
<dbReference type="InterPro" id="IPR043502">
    <property type="entry name" value="DNA/RNA_pol_sf"/>
</dbReference>
<reference evidence="1" key="1">
    <citation type="submission" date="2013-04" db="EMBL/GenBank/DDBJ databases">
        <authorList>
            <person name="Qu J."/>
            <person name="Murali S.C."/>
            <person name="Bandaranaike D."/>
            <person name="Bellair M."/>
            <person name="Blankenburg K."/>
            <person name="Chao H."/>
            <person name="Dinh H."/>
            <person name="Doddapaneni H."/>
            <person name="Downs B."/>
            <person name="Dugan-Rocha S."/>
            <person name="Elkadiri S."/>
            <person name="Gnanaolivu R.D."/>
            <person name="Hernandez B."/>
            <person name="Javaid M."/>
            <person name="Jayaseelan J.C."/>
            <person name="Lee S."/>
            <person name="Li M."/>
            <person name="Ming W."/>
            <person name="Munidasa M."/>
            <person name="Muniz J."/>
            <person name="Nguyen L."/>
            <person name="Ongeri F."/>
            <person name="Osuji N."/>
            <person name="Pu L.-L."/>
            <person name="Puazo M."/>
            <person name="Qu C."/>
            <person name="Quiroz J."/>
            <person name="Raj R."/>
            <person name="Weissenberger G."/>
            <person name="Xin Y."/>
            <person name="Zou X."/>
            <person name="Han Y."/>
            <person name="Richards S."/>
            <person name="Worley K."/>
            <person name="Muzny D."/>
            <person name="Gibbs R."/>
        </authorList>
    </citation>
    <scope>NUCLEOTIDE SEQUENCE</scope>
    <source>
        <strain evidence="1">Sampled in the wild</strain>
    </source>
</reference>
<evidence type="ECO:0008006" key="3">
    <source>
        <dbReference type="Google" id="ProtNLM"/>
    </source>
</evidence>
<evidence type="ECO:0000313" key="1">
    <source>
        <dbReference type="EMBL" id="KAG8239579.1"/>
    </source>
</evidence>
<dbReference type="Proteomes" id="UP000792457">
    <property type="component" value="Unassembled WGS sequence"/>
</dbReference>
<sequence length="159" mass="18252">MTTTTSGQSLYYHVLIKYKRNDIAKLKIVCNSRLSNDDDVNQCNSLFIPEATVDDVKKIVKEMKNKGAGFDSIRIKDIKTHITLLKLVTHFINFSLNHGTLPKELKIAVVKPIPKGKLKNDYNNFRPISILSCIDKILEKYIAKYLMNFALKHKHISVY</sequence>
<dbReference type="GO" id="GO:0071897">
    <property type="term" value="P:DNA biosynthetic process"/>
    <property type="evidence" value="ECO:0007669"/>
    <property type="project" value="UniProtKB-ARBA"/>
</dbReference>
<dbReference type="EMBL" id="KZ309720">
    <property type="protein sequence ID" value="KAG8239579.1"/>
    <property type="molecule type" value="Genomic_DNA"/>
</dbReference>
<proteinExistence type="predicted"/>
<organism evidence="1 2">
    <name type="scientific">Ladona fulva</name>
    <name type="common">Scarce chaser dragonfly</name>
    <name type="synonym">Libellula fulva</name>
    <dbReference type="NCBI Taxonomy" id="123851"/>
    <lineage>
        <taxon>Eukaryota</taxon>
        <taxon>Metazoa</taxon>
        <taxon>Ecdysozoa</taxon>
        <taxon>Arthropoda</taxon>
        <taxon>Hexapoda</taxon>
        <taxon>Insecta</taxon>
        <taxon>Pterygota</taxon>
        <taxon>Palaeoptera</taxon>
        <taxon>Odonata</taxon>
        <taxon>Epiprocta</taxon>
        <taxon>Anisoptera</taxon>
        <taxon>Libelluloidea</taxon>
        <taxon>Libellulidae</taxon>
        <taxon>Ladona</taxon>
    </lineage>
</organism>
<dbReference type="AlphaFoldDB" id="A0A8K0KSC5"/>
<dbReference type="OrthoDB" id="8057773at2759"/>